<keyword evidence="3" id="KW-1185">Reference proteome</keyword>
<sequence>MPQFDRVFLRRLVRDAGRADQVCQRDVQRSRDPVQRAHRCGAALALFELAHHVDGHIRLLGEFPLSEQLAAQLANTVADRLMRFDDPTHGHPRFAESGILAECPQPGRHDRREKVHGQGGGETIR</sequence>
<name>A0ABP3N137_9PSEU</name>
<evidence type="ECO:0000313" key="2">
    <source>
        <dbReference type="EMBL" id="GAA0533048.1"/>
    </source>
</evidence>
<comment type="caution">
    <text evidence="2">The sequence shown here is derived from an EMBL/GenBank/DDBJ whole genome shotgun (WGS) entry which is preliminary data.</text>
</comment>
<reference evidence="3" key="1">
    <citation type="journal article" date="2019" name="Int. J. Syst. Evol. Microbiol.">
        <title>The Global Catalogue of Microorganisms (GCM) 10K type strain sequencing project: providing services to taxonomists for standard genome sequencing and annotation.</title>
        <authorList>
            <consortium name="The Broad Institute Genomics Platform"/>
            <consortium name="The Broad Institute Genome Sequencing Center for Infectious Disease"/>
            <person name="Wu L."/>
            <person name="Ma J."/>
        </authorList>
    </citation>
    <scope>NUCLEOTIDE SEQUENCE [LARGE SCALE GENOMIC DNA]</scope>
    <source>
        <strain evidence="3">JCM 10664</strain>
    </source>
</reference>
<protein>
    <submittedName>
        <fullName evidence="2">Uncharacterized protein</fullName>
    </submittedName>
</protein>
<accession>A0ABP3N137</accession>
<evidence type="ECO:0000256" key="1">
    <source>
        <dbReference type="SAM" id="MobiDB-lite"/>
    </source>
</evidence>
<dbReference type="Proteomes" id="UP001500220">
    <property type="component" value="Unassembled WGS sequence"/>
</dbReference>
<organism evidence="2 3">
    <name type="scientific">Saccharopolyspora thermophila</name>
    <dbReference type="NCBI Taxonomy" id="89367"/>
    <lineage>
        <taxon>Bacteria</taxon>
        <taxon>Bacillati</taxon>
        <taxon>Actinomycetota</taxon>
        <taxon>Actinomycetes</taxon>
        <taxon>Pseudonocardiales</taxon>
        <taxon>Pseudonocardiaceae</taxon>
        <taxon>Saccharopolyspora</taxon>
    </lineage>
</organism>
<feature type="compositionally biased region" description="Basic and acidic residues" evidence="1">
    <location>
        <begin position="107"/>
        <end position="116"/>
    </location>
</feature>
<dbReference type="EMBL" id="BAAAHC010000015">
    <property type="protein sequence ID" value="GAA0533048.1"/>
    <property type="molecule type" value="Genomic_DNA"/>
</dbReference>
<gene>
    <name evidence="2" type="ORF">GCM10009545_39490</name>
</gene>
<feature type="region of interest" description="Disordered" evidence="1">
    <location>
        <begin position="102"/>
        <end position="125"/>
    </location>
</feature>
<proteinExistence type="predicted"/>
<evidence type="ECO:0000313" key="3">
    <source>
        <dbReference type="Proteomes" id="UP001500220"/>
    </source>
</evidence>